<sequence>MSARAEDSRPLRRKAVGPTKAVPLSRIGLAPEQVAFIGEAAAENVFVQVLCWPTMPAAWSALAEAAASMRAIRDGLSMSNPVVGSSWLQQVAPQLSGPLEREWGAAESTLATLIRRLPVRFAVAIVRLESGERQGGAAARCRSLFTGCLTAYGTYLKTSNQCAFRLMLAPGQSAETNAQRLAVYAEMLPHLEGSGRLGALELAFWPGGTPPLPMEVAQLAAAAVSRHLQAPAQANPLFDAVREQLAPPSHFHALSGRSARR</sequence>
<accession>A0A502C1X9</accession>
<dbReference type="EMBL" id="RCZO01000009">
    <property type="protein sequence ID" value="TPG05931.1"/>
    <property type="molecule type" value="Genomic_DNA"/>
</dbReference>
<gene>
    <name evidence="1" type="ORF">EAH88_14925</name>
</gene>
<evidence type="ECO:0000313" key="1">
    <source>
        <dbReference type="EMBL" id="TPG05931.1"/>
    </source>
</evidence>
<dbReference type="AlphaFoldDB" id="A0A502C1X9"/>
<organism evidence="1 2">
    <name type="scientific">Rhodanobacter glycinis</name>
    <dbReference type="NCBI Taxonomy" id="582702"/>
    <lineage>
        <taxon>Bacteria</taxon>
        <taxon>Pseudomonadati</taxon>
        <taxon>Pseudomonadota</taxon>
        <taxon>Gammaproteobacteria</taxon>
        <taxon>Lysobacterales</taxon>
        <taxon>Rhodanobacteraceae</taxon>
        <taxon>Rhodanobacter</taxon>
    </lineage>
</organism>
<evidence type="ECO:0000313" key="2">
    <source>
        <dbReference type="Proteomes" id="UP000319486"/>
    </source>
</evidence>
<protein>
    <submittedName>
        <fullName evidence="1">Uncharacterized protein</fullName>
    </submittedName>
</protein>
<reference evidence="1 2" key="1">
    <citation type="journal article" date="2019" name="Environ. Microbiol.">
        <title>Species interactions and distinct microbial communities in high Arctic permafrost affected cryosols are associated with the CH4 and CO2 gas fluxes.</title>
        <authorList>
            <person name="Altshuler I."/>
            <person name="Hamel J."/>
            <person name="Turney S."/>
            <person name="Magnuson E."/>
            <person name="Levesque R."/>
            <person name="Greer C."/>
            <person name="Whyte L.G."/>
        </authorList>
    </citation>
    <scope>NUCLEOTIDE SEQUENCE [LARGE SCALE GENOMIC DNA]</scope>
    <source>
        <strain evidence="1 2">S13Y</strain>
    </source>
</reference>
<proteinExistence type="predicted"/>
<dbReference type="Proteomes" id="UP000319486">
    <property type="component" value="Unassembled WGS sequence"/>
</dbReference>
<keyword evidence="2" id="KW-1185">Reference proteome</keyword>
<name>A0A502C1X9_9GAMM</name>
<comment type="caution">
    <text evidence="1">The sequence shown here is derived from an EMBL/GenBank/DDBJ whole genome shotgun (WGS) entry which is preliminary data.</text>
</comment>